<keyword evidence="1" id="KW-0217">Developmental protein</keyword>
<dbReference type="Pfam" id="PF00010">
    <property type="entry name" value="HLH"/>
    <property type="match status" value="1"/>
</dbReference>
<dbReference type="InterPro" id="IPR036638">
    <property type="entry name" value="HLH_DNA-bd_sf"/>
</dbReference>
<dbReference type="GO" id="GO:0046983">
    <property type="term" value="F:protein dimerization activity"/>
    <property type="evidence" value="ECO:0007669"/>
    <property type="project" value="InterPro"/>
</dbReference>
<keyword evidence="4" id="KW-0238">DNA-binding</keyword>
<feature type="region of interest" description="Disordered" evidence="9">
    <location>
        <begin position="45"/>
        <end position="162"/>
    </location>
</feature>
<dbReference type="EMBL" id="LR014603">
    <property type="protein sequence ID" value="SVE84222.1"/>
    <property type="molecule type" value="mRNA"/>
</dbReference>
<dbReference type="InterPro" id="IPR015789">
    <property type="entry name" value="Twist-rel_bHLH"/>
</dbReference>
<dbReference type="FunFam" id="4.10.280.10:FF:000030">
    <property type="entry name" value="Twist transcription factor"/>
    <property type="match status" value="1"/>
</dbReference>
<organism evidence="11">
    <name type="scientific">Daphnia pulex</name>
    <name type="common">Water flea</name>
    <dbReference type="NCBI Taxonomy" id="6669"/>
    <lineage>
        <taxon>Eukaryota</taxon>
        <taxon>Metazoa</taxon>
        <taxon>Ecdysozoa</taxon>
        <taxon>Arthropoda</taxon>
        <taxon>Crustacea</taxon>
        <taxon>Branchiopoda</taxon>
        <taxon>Diplostraca</taxon>
        <taxon>Cladocera</taxon>
        <taxon>Anomopoda</taxon>
        <taxon>Daphniidae</taxon>
        <taxon>Daphnia</taxon>
    </lineage>
</organism>
<evidence type="ECO:0000256" key="3">
    <source>
        <dbReference type="ARBA" id="ARBA00023015"/>
    </source>
</evidence>
<dbReference type="GO" id="GO:0003677">
    <property type="term" value="F:DNA binding"/>
    <property type="evidence" value="ECO:0007669"/>
    <property type="project" value="UniProtKB-KW"/>
</dbReference>
<dbReference type="SUPFAM" id="SSF47459">
    <property type="entry name" value="HLH, helix-loop-helix DNA-binding domain"/>
    <property type="match status" value="1"/>
</dbReference>
<evidence type="ECO:0000256" key="1">
    <source>
        <dbReference type="ARBA" id="ARBA00022473"/>
    </source>
</evidence>
<keyword evidence="6" id="KW-0539">Nucleus</keyword>
<accession>A0A4Y7MUM1</accession>
<evidence type="ECO:0000256" key="5">
    <source>
        <dbReference type="ARBA" id="ARBA00023163"/>
    </source>
</evidence>
<evidence type="ECO:0000313" key="11">
    <source>
        <dbReference type="EMBL" id="SVE84222.1"/>
    </source>
</evidence>
<feature type="domain" description="BHLH" evidence="10">
    <location>
        <begin position="173"/>
        <end position="224"/>
    </location>
</feature>
<reference evidence="11" key="1">
    <citation type="submission" date="2018-08" db="EMBL/GenBank/DDBJ databases">
        <authorList>
            <person name="Cornetti L."/>
        </authorList>
    </citation>
    <scope>NUCLEOTIDE SEQUENCE</scope>
    <source>
        <strain evidence="11">PA42</strain>
    </source>
</reference>
<feature type="compositionally biased region" description="Polar residues" evidence="9">
    <location>
        <begin position="148"/>
        <end position="162"/>
    </location>
</feature>
<proteinExistence type="evidence at transcript level"/>
<feature type="region of interest" description="Disordered" evidence="9">
    <location>
        <begin position="242"/>
        <end position="290"/>
    </location>
</feature>
<dbReference type="AlphaFoldDB" id="A0A4Y7MUM1"/>
<evidence type="ECO:0000256" key="7">
    <source>
        <dbReference type="ARBA" id="ARBA00059086"/>
    </source>
</evidence>
<name>A0A4Y7MUM1_DAPPU</name>
<keyword evidence="2" id="KW-0221">Differentiation</keyword>
<evidence type="ECO:0000259" key="10">
    <source>
        <dbReference type="PROSITE" id="PS50888"/>
    </source>
</evidence>
<evidence type="ECO:0000256" key="9">
    <source>
        <dbReference type="SAM" id="MobiDB-lite"/>
    </source>
</evidence>
<dbReference type="InterPro" id="IPR011598">
    <property type="entry name" value="bHLH_dom"/>
</dbReference>
<feature type="compositionally biased region" description="Basic residues" evidence="9">
    <location>
        <begin position="125"/>
        <end position="139"/>
    </location>
</feature>
<keyword evidence="5" id="KW-0804">Transcription</keyword>
<dbReference type="PROSITE" id="PS50888">
    <property type="entry name" value="BHLH"/>
    <property type="match status" value="1"/>
</dbReference>
<evidence type="ECO:0000256" key="4">
    <source>
        <dbReference type="ARBA" id="ARBA00023125"/>
    </source>
</evidence>
<dbReference type="OrthoDB" id="8583783at2759"/>
<sequence>MDTLSSFIKEEQLLHQQQQHSDMLPLYAFETDLVLFNTDHHEYSDSHVHHHLQHHENSLSPPSNHQHHHNHHNQTNNNNSRKRRSEHSLDSDSGGSEHRGDSGFQQQQQQHGRDESSLMMPSSSKQRRIHQQQQQRHRSSAGSHQMDHGSSSGGSNASPLPLNHLQQHQDVQSQRVLANVRERQRTQSLNEAFSALRKIIPTLPSEKLSKIQTLKLAARYIDFLYQVLRTDDETMGDSTSVLPASGHGPSMVSPDYPATSPDPPQMMAGNHNNNNKNNRMNLASGNGSGGGGNMGGNSSFLANECLSYAFSVWRMEGAWNSSQADLSS</sequence>
<protein>
    <recommendedName>
        <fullName evidence="8">Protein twist</fullName>
    </recommendedName>
</protein>
<evidence type="ECO:0000256" key="6">
    <source>
        <dbReference type="ARBA" id="ARBA00023242"/>
    </source>
</evidence>
<dbReference type="PANTHER" id="PTHR23349">
    <property type="entry name" value="BASIC HELIX-LOOP-HELIX TRANSCRIPTION FACTOR, TWIST"/>
    <property type="match status" value="1"/>
</dbReference>
<dbReference type="Gene3D" id="4.10.280.10">
    <property type="entry name" value="Helix-loop-helix DNA-binding domain"/>
    <property type="match status" value="1"/>
</dbReference>
<dbReference type="GO" id="GO:0030154">
    <property type="term" value="P:cell differentiation"/>
    <property type="evidence" value="ECO:0007669"/>
    <property type="project" value="UniProtKB-KW"/>
</dbReference>
<keyword evidence="3" id="KW-0805">Transcription regulation</keyword>
<evidence type="ECO:0000256" key="8">
    <source>
        <dbReference type="ARBA" id="ARBA00072365"/>
    </source>
</evidence>
<dbReference type="PANTHER" id="PTHR23349:SF50">
    <property type="entry name" value="PROTEIN TWIST"/>
    <property type="match status" value="1"/>
</dbReference>
<comment type="function">
    <text evidence="7">Involved in the establishment and dorsoventral patterning of germ layers in the embryo.</text>
</comment>
<dbReference type="SMART" id="SM00353">
    <property type="entry name" value="HLH"/>
    <property type="match status" value="1"/>
</dbReference>
<feature type="compositionally biased region" description="Basic and acidic residues" evidence="9">
    <location>
        <begin position="86"/>
        <end position="101"/>
    </location>
</feature>
<dbReference type="InterPro" id="IPR050283">
    <property type="entry name" value="E-box_TF_Regulators"/>
</dbReference>
<gene>
    <name evidence="11" type="primary">EOG090X0511</name>
</gene>
<dbReference type="CDD" id="cd11464">
    <property type="entry name" value="bHLH_TS_TWIST"/>
    <property type="match status" value="1"/>
</dbReference>
<feature type="compositionally biased region" description="Low complexity" evidence="9">
    <location>
        <begin position="270"/>
        <end position="285"/>
    </location>
</feature>
<evidence type="ECO:0000256" key="2">
    <source>
        <dbReference type="ARBA" id="ARBA00022782"/>
    </source>
</evidence>